<dbReference type="SUPFAM" id="SSF46689">
    <property type="entry name" value="Homeodomain-like"/>
    <property type="match status" value="1"/>
</dbReference>
<keyword evidence="4" id="KW-0804">Transcription</keyword>
<evidence type="ECO:0000313" key="8">
    <source>
        <dbReference type="Proteomes" id="UP001265550"/>
    </source>
</evidence>
<proteinExistence type="predicted"/>
<dbReference type="Gene3D" id="1.10.10.60">
    <property type="entry name" value="Homeodomain-like"/>
    <property type="match status" value="1"/>
</dbReference>
<comment type="caution">
    <text evidence="7">The sequence shown here is derived from an EMBL/GenBank/DDBJ whole genome shotgun (WGS) entry which is preliminary data.</text>
</comment>
<keyword evidence="1" id="KW-0678">Repressor</keyword>
<name>A0ABU1V6N7_9BURK</name>
<evidence type="ECO:0000256" key="2">
    <source>
        <dbReference type="ARBA" id="ARBA00023015"/>
    </source>
</evidence>
<organism evidence="7 8">
    <name type="scientific">Hydrogenophaga laconesensis</name>
    <dbReference type="NCBI Taxonomy" id="1805971"/>
    <lineage>
        <taxon>Bacteria</taxon>
        <taxon>Pseudomonadati</taxon>
        <taxon>Pseudomonadota</taxon>
        <taxon>Betaproteobacteria</taxon>
        <taxon>Burkholderiales</taxon>
        <taxon>Comamonadaceae</taxon>
        <taxon>Hydrogenophaga</taxon>
    </lineage>
</organism>
<dbReference type="Pfam" id="PF00440">
    <property type="entry name" value="TetR_N"/>
    <property type="match status" value="1"/>
</dbReference>
<evidence type="ECO:0000313" key="7">
    <source>
        <dbReference type="EMBL" id="MDR7093085.1"/>
    </source>
</evidence>
<dbReference type="PANTHER" id="PTHR30055:SF175">
    <property type="entry name" value="HTH-TYPE TRANSCRIPTIONAL REPRESSOR KSTR2"/>
    <property type="match status" value="1"/>
</dbReference>
<dbReference type="PRINTS" id="PR00455">
    <property type="entry name" value="HTHTETR"/>
</dbReference>
<evidence type="ECO:0000256" key="5">
    <source>
        <dbReference type="PROSITE-ProRule" id="PRU00335"/>
    </source>
</evidence>
<dbReference type="InterPro" id="IPR001647">
    <property type="entry name" value="HTH_TetR"/>
</dbReference>
<keyword evidence="3 5" id="KW-0238">DNA-binding</keyword>
<gene>
    <name evidence="7" type="ORF">J2X09_000808</name>
</gene>
<keyword evidence="8" id="KW-1185">Reference proteome</keyword>
<evidence type="ECO:0000256" key="3">
    <source>
        <dbReference type="ARBA" id="ARBA00023125"/>
    </source>
</evidence>
<protein>
    <submittedName>
        <fullName evidence="7">AcrR family transcriptional regulator</fullName>
    </submittedName>
</protein>
<feature type="domain" description="HTH tetR-type" evidence="6">
    <location>
        <begin position="10"/>
        <end position="70"/>
    </location>
</feature>
<dbReference type="Gene3D" id="1.10.357.10">
    <property type="entry name" value="Tetracycline Repressor, domain 2"/>
    <property type="match status" value="1"/>
</dbReference>
<feature type="DNA-binding region" description="H-T-H motif" evidence="5">
    <location>
        <begin position="33"/>
        <end position="52"/>
    </location>
</feature>
<accession>A0ABU1V6N7</accession>
<dbReference type="PANTHER" id="PTHR30055">
    <property type="entry name" value="HTH-TYPE TRANSCRIPTIONAL REGULATOR RUTR"/>
    <property type="match status" value="1"/>
</dbReference>
<dbReference type="Pfam" id="PF17932">
    <property type="entry name" value="TetR_C_24"/>
    <property type="match status" value="1"/>
</dbReference>
<dbReference type="EMBL" id="JAVDWE010000001">
    <property type="protein sequence ID" value="MDR7093085.1"/>
    <property type="molecule type" value="Genomic_DNA"/>
</dbReference>
<evidence type="ECO:0000259" key="6">
    <source>
        <dbReference type="PROSITE" id="PS50977"/>
    </source>
</evidence>
<evidence type="ECO:0000256" key="4">
    <source>
        <dbReference type="ARBA" id="ARBA00023163"/>
    </source>
</evidence>
<reference evidence="7 8" key="1">
    <citation type="submission" date="2023-07" db="EMBL/GenBank/DDBJ databases">
        <title>Sorghum-associated microbial communities from plants grown in Nebraska, USA.</title>
        <authorList>
            <person name="Schachtman D."/>
        </authorList>
    </citation>
    <scope>NUCLEOTIDE SEQUENCE [LARGE SCALE GENOMIC DNA]</scope>
    <source>
        <strain evidence="7 8">BE240</strain>
    </source>
</reference>
<dbReference type="InterPro" id="IPR041490">
    <property type="entry name" value="KstR2_TetR_C"/>
</dbReference>
<dbReference type="Proteomes" id="UP001265550">
    <property type="component" value="Unassembled WGS sequence"/>
</dbReference>
<dbReference type="RefSeq" id="WP_204731848.1">
    <property type="nucleotide sequence ID" value="NZ_JAVDWE010000001.1"/>
</dbReference>
<sequence length="196" mass="22255">MPRVRSDDYDAKSQSIMDSAAALFAKVGYPNAKMQDIAQACGATKSMLYHYFPTKDDLLSAMLTEHLERVIASVDEAVAGNRPVKERFAAFVQTYAQKSAQSRRRHVIAMNDVKFLPKAMQTPLRQLEKKVTDQVADLLREVNTGLDDGVYKPYAMMLLGMLNWTDYWYRPGGPMKSDELCERITRLFLLGFMAEK</sequence>
<dbReference type="InterPro" id="IPR009057">
    <property type="entry name" value="Homeodomain-like_sf"/>
</dbReference>
<dbReference type="InterPro" id="IPR036271">
    <property type="entry name" value="Tet_transcr_reg_TetR-rel_C_sf"/>
</dbReference>
<evidence type="ECO:0000256" key="1">
    <source>
        <dbReference type="ARBA" id="ARBA00022491"/>
    </source>
</evidence>
<dbReference type="PROSITE" id="PS50977">
    <property type="entry name" value="HTH_TETR_2"/>
    <property type="match status" value="1"/>
</dbReference>
<keyword evidence="2" id="KW-0805">Transcription regulation</keyword>
<dbReference type="SUPFAM" id="SSF48498">
    <property type="entry name" value="Tetracyclin repressor-like, C-terminal domain"/>
    <property type="match status" value="1"/>
</dbReference>
<dbReference type="InterPro" id="IPR050109">
    <property type="entry name" value="HTH-type_TetR-like_transc_reg"/>
</dbReference>